<dbReference type="PROSITE" id="PS00217">
    <property type="entry name" value="SUGAR_TRANSPORT_2"/>
    <property type="match status" value="1"/>
</dbReference>
<dbReference type="NCBIfam" id="TIGR00879">
    <property type="entry name" value="SP"/>
    <property type="match status" value="1"/>
</dbReference>
<dbReference type="InterPro" id="IPR036259">
    <property type="entry name" value="MFS_trans_sf"/>
</dbReference>
<dbReference type="EMBL" id="KQ085934">
    <property type="protein sequence ID" value="KLO15135.1"/>
    <property type="molecule type" value="Genomic_DNA"/>
</dbReference>
<evidence type="ECO:0000256" key="3">
    <source>
        <dbReference type="ARBA" id="ARBA00022448"/>
    </source>
</evidence>
<evidence type="ECO:0000256" key="9">
    <source>
        <dbReference type="SAM" id="Phobius"/>
    </source>
</evidence>
<dbReference type="GO" id="GO:0005351">
    <property type="term" value="F:carbohydrate:proton symporter activity"/>
    <property type="evidence" value="ECO:0007669"/>
    <property type="project" value="TreeGrafter"/>
</dbReference>
<dbReference type="Gene3D" id="1.20.1250.20">
    <property type="entry name" value="MFS general substrate transporter like domains"/>
    <property type="match status" value="1"/>
</dbReference>
<feature type="transmembrane region" description="Helical" evidence="9">
    <location>
        <begin position="481"/>
        <end position="514"/>
    </location>
</feature>
<keyword evidence="6 9" id="KW-0472">Membrane</keyword>
<dbReference type="InterPro" id="IPR003663">
    <property type="entry name" value="Sugar/inositol_transpt"/>
</dbReference>
<keyword evidence="4 9" id="KW-0812">Transmembrane</keyword>
<evidence type="ECO:0000256" key="8">
    <source>
        <dbReference type="RuleBase" id="RU003346"/>
    </source>
</evidence>
<dbReference type="AlphaFoldDB" id="A0A0H2RSZ1"/>
<comment type="similarity">
    <text evidence="2 8">Belongs to the major facilitator superfamily. Sugar transporter (TC 2.A.1.1) family.</text>
</comment>
<accession>A0A0H2RSZ1</accession>
<keyword evidence="5 9" id="KW-1133">Transmembrane helix</keyword>
<feature type="transmembrane region" description="Helical" evidence="9">
    <location>
        <begin position="200"/>
        <end position="221"/>
    </location>
</feature>
<dbReference type="STRING" id="27342.A0A0H2RSZ1"/>
<protein>
    <submittedName>
        <fullName evidence="11">General substrate transporter</fullName>
    </submittedName>
</protein>
<dbReference type="PANTHER" id="PTHR48022">
    <property type="entry name" value="PLASTIDIC GLUCOSE TRANSPORTER 4"/>
    <property type="match status" value="1"/>
</dbReference>
<dbReference type="PANTHER" id="PTHR48022:SF14">
    <property type="entry name" value="MAJOR FACILITATOR SUPERFAMILY (MFS) PROFILE DOMAIN-CONTAINING PROTEIN-RELATED"/>
    <property type="match status" value="1"/>
</dbReference>
<dbReference type="PROSITE" id="PS50850">
    <property type="entry name" value="MFS"/>
    <property type="match status" value="1"/>
</dbReference>
<evidence type="ECO:0000256" key="5">
    <source>
        <dbReference type="ARBA" id="ARBA00022989"/>
    </source>
</evidence>
<dbReference type="Proteomes" id="UP000053477">
    <property type="component" value="Unassembled WGS sequence"/>
</dbReference>
<dbReference type="SUPFAM" id="SSF103473">
    <property type="entry name" value="MFS general substrate transporter"/>
    <property type="match status" value="1"/>
</dbReference>
<feature type="transmembrane region" description="Helical" evidence="9">
    <location>
        <begin position="233"/>
        <end position="252"/>
    </location>
</feature>
<feature type="transmembrane region" description="Helical" evidence="9">
    <location>
        <begin position="330"/>
        <end position="352"/>
    </location>
</feature>
<organism evidence="11 12">
    <name type="scientific">Schizopora paradoxa</name>
    <dbReference type="NCBI Taxonomy" id="27342"/>
    <lineage>
        <taxon>Eukaryota</taxon>
        <taxon>Fungi</taxon>
        <taxon>Dikarya</taxon>
        <taxon>Basidiomycota</taxon>
        <taxon>Agaricomycotina</taxon>
        <taxon>Agaricomycetes</taxon>
        <taxon>Hymenochaetales</taxon>
        <taxon>Schizoporaceae</taxon>
        <taxon>Schizopora</taxon>
    </lineage>
</organism>
<evidence type="ECO:0000259" key="10">
    <source>
        <dbReference type="PROSITE" id="PS50850"/>
    </source>
</evidence>
<feature type="transmembrane region" description="Helical" evidence="9">
    <location>
        <begin position="166"/>
        <end position="188"/>
    </location>
</feature>
<sequence>MNNREDGYVALATDVVDVDEHQHGLDASRLLAPVVKDYSDGGTLILLPDGKGYKYAYGPSGLPGLRHNYFALASAVFASIGGLLFGYDQGVIANVLVMKDFRERWQANAWDIGLMTAMLELGALAGALLAGTLADRYSRKASIFSACVVFCVGSLLQCSAQSLGHLIWGRAVGGVGIGALSMLSPLYMAEISPPEVRGSLMALEQLAIVLGVVLGFWTGFFTRRIPGAASWRIPLAIQIFPGILLAVGAFVLPPSPRLMIIQGDFDGALQVLARLRRRHIEDELLKIEFLEMQVEASLIQRSEERNTQHSKDSTISVEWTRWKRLLEPKFIDRTIIGILMMFFQQWSGINALLYYGPILMHQIGLGGDTIELIGSGGIGIVQFIAVVPAILFIDRLGRKPLLQWGGAAMGGSHLFIALLALFVQNDWQSHSLAGWLAVGSMYLFTAAYGTSYGPVAWILPSEVFPLSIRSKGAAISTASNWLNNFFIGLITPVFLSVSVVGTFLTFAIACFAASFWSRYYVPETANVPLEEIDRLFKSDAGREDEELRHQIMKDVGLDALIRDMAMENEEPQ</sequence>
<dbReference type="PRINTS" id="PR00171">
    <property type="entry name" value="SUGRTRNSPORT"/>
</dbReference>
<dbReference type="InterPro" id="IPR020846">
    <property type="entry name" value="MFS_dom"/>
</dbReference>
<feature type="transmembrane region" description="Helical" evidence="9">
    <location>
        <begin position="107"/>
        <end position="129"/>
    </location>
</feature>
<proteinExistence type="inferred from homology"/>
<dbReference type="PROSITE" id="PS00216">
    <property type="entry name" value="SUGAR_TRANSPORT_1"/>
    <property type="match status" value="1"/>
</dbReference>
<dbReference type="OrthoDB" id="8120565at2759"/>
<keyword evidence="3 8" id="KW-0813">Transport</keyword>
<dbReference type="InterPro" id="IPR005828">
    <property type="entry name" value="MFS_sugar_transport-like"/>
</dbReference>
<comment type="catalytic activity">
    <reaction evidence="7">
        <text>myo-inositol(out) + H(+)(out) = myo-inositol(in) + H(+)(in)</text>
        <dbReference type="Rhea" id="RHEA:60364"/>
        <dbReference type="ChEBI" id="CHEBI:15378"/>
        <dbReference type="ChEBI" id="CHEBI:17268"/>
    </reaction>
</comment>
<dbReference type="GO" id="GO:0016020">
    <property type="term" value="C:membrane"/>
    <property type="evidence" value="ECO:0007669"/>
    <property type="project" value="UniProtKB-SubCell"/>
</dbReference>
<reference evidence="11 12" key="1">
    <citation type="submission" date="2015-04" db="EMBL/GenBank/DDBJ databases">
        <title>Complete genome sequence of Schizopora paradoxa KUC8140, a cosmopolitan wood degrader in East Asia.</title>
        <authorList>
            <consortium name="DOE Joint Genome Institute"/>
            <person name="Min B."/>
            <person name="Park H."/>
            <person name="Jang Y."/>
            <person name="Kim J.-J."/>
            <person name="Kim K.H."/>
            <person name="Pangilinan J."/>
            <person name="Lipzen A."/>
            <person name="Riley R."/>
            <person name="Grigoriev I.V."/>
            <person name="Spatafora J.W."/>
            <person name="Choi I.-G."/>
        </authorList>
    </citation>
    <scope>NUCLEOTIDE SEQUENCE [LARGE SCALE GENOMIC DNA]</scope>
    <source>
        <strain evidence="11 12">KUC8140</strain>
    </source>
</reference>
<dbReference type="InterPro" id="IPR005829">
    <property type="entry name" value="Sugar_transporter_CS"/>
</dbReference>
<gene>
    <name evidence="11" type="ORF">SCHPADRAFT_871628</name>
</gene>
<evidence type="ECO:0000256" key="2">
    <source>
        <dbReference type="ARBA" id="ARBA00010992"/>
    </source>
</evidence>
<feature type="transmembrane region" description="Helical" evidence="9">
    <location>
        <begin position="69"/>
        <end position="87"/>
    </location>
</feature>
<evidence type="ECO:0000256" key="6">
    <source>
        <dbReference type="ARBA" id="ARBA00023136"/>
    </source>
</evidence>
<name>A0A0H2RSZ1_9AGAM</name>
<evidence type="ECO:0000313" key="12">
    <source>
        <dbReference type="Proteomes" id="UP000053477"/>
    </source>
</evidence>
<dbReference type="FunFam" id="1.20.1250.20:FF:000026">
    <property type="entry name" value="MFS quinate transporter QutD"/>
    <property type="match status" value="1"/>
</dbReference>
<dbReference type="Pfam" id="PF00083">
    <property type="entry name" value="Sugar_tr"/>
    <property type="match status" value="1"/>
</dbReference>
<keyword evidence="12" id="KW-1185">Reference proteome</keyword>
<dbReference type="InParanoid" id="A0A0H2RSZ1"/>
<evidence type="ECO:0000313" key="11">
    <source>
        <dbReference type="EMBL" id="KLO15135.1"/>
    </source>
</evidence>
<feature type="transmembrane region" description="Helical" evidence="9">
    <location>
        <begin position="372"/>
        <end position="392"/>
    </location>
</feature>
<feature type="domain" description="Major facilitator superfamily (MFS) profile" evidence="10">
    <location>
        <begin position="74"/>
        <end position="525"/>
    </location>
</feature>
<evidence type="ECO:0000256" key="4">
    <source>
        <dbReference type="ARBA" id="ARBA00022692"/>
    </source>
</evidence>
<comment type="subcellular location">
    <subcellularLocation>
        <location evidence="1">Membrane</location>
        <topology evidence="1">Multi-pass membrane protein</topology>
    </subcellularLocation>
</comment>
<dbReference type="InterPro" id="IPR050360">
    <property type="entry name" value="MFS_Sugar_Transporters"/>
</dbReference>
<evidence type="ECO:0000256" key="7">
    <source>
        <dbReference type="ARBA" id="ARBA00049119"/>
    </source>
</evidence>
<feature type="transmembrane region" description="Helical" evidence="9">
    <location>
        <begin position="404"/>
        <end position="423"/>
    </location>
</feature>
<feature type="transmembrane region" description="Helical" evidence="9">
    <location>
        <begin position="435"/>
        <end position="460"/>
    </location>
</feature>
<evidence type="ECO:0000256" key="1">
    <source>
        <dbReference type="ARBA" id="ARBA00004141"/>
    </source>
</evidence>